<protein>
    <submittedName>
        <fullName evidence="3">Uncharacterized protein</fullName>
    </submittedName>
</protein>
<feature type="transmembrane region" description="Helical" evidence="2">
    <location>
        <begin position="228"/>
        <end position="248"/>
    </location>
</feature>
<dbReference type="Proteomes" id="UP000291832">
    <property type="component" value="Unassembled WGS sequence"/>
</dbReference>
<feature type="region of interest" description="Disordered" evidence="1">
    <location>
        <begin position="1"/>
        <end position="151"/>
    </location>
</feature>
<feature type="transmembrane region" description="Helical" evidence="2">
    <location>
        <begin position="255"/>
        <end position="278"/>
    </location>
</feature>
<feature type="compositionally biased region" description="Basic and acidic residues" evidence="1">
    <location>
        <begin position="35"/>
        <end position="47"/>
    </location>
</feature>
<dbReference type="OrthoDB" id="5109074at2"/>
<keyword evidence="2" id="KW-1133">Transmembrane helix</keyword>
<organism evidence="3 4">
    <name type="scientific">Leucobacter luti</name>
    <dbReference type="NCBI Taxonomy" id="340320"/>
    <lineage>
        <taxon>Bacteria</taxon>
        <taxon>Bacillati</taxon>
        <taxon>Actinomycetota</taxon>
        <taxon>Actinomycetes</taxon>
        <taxon>Micrococcales</taxon>
        <taxon>Microbacteriaceae</taxon>
        <taxon>Leucobacter</taxon>
    </lineage>
</organism>
<comment type="caution">
    <text evidence="3">The sequence shown here is derived from an EMBL/GenBank/DDBJ whole genome shotgun (WGS) entry which is preliminary data.</text>
</comment>
<reference evidence="3 4" key="1">
    <citation type="journal article" date="2015" name="Stand. Genomic Sci.">
        <title>Genomic Encyclopedia of Bacterial and Archaeal Type Strains, Phase III: the genomes of soil and plant-associated and newly described type strains.</title>
        <authorList>
            <person name="Whitman W.B."/>
            <person name="Woyke T."/>
            <person name="Klenk H.P."/>
            <person name="Zhou Y."/>
            <person name="Lilburn T.G."/>
            <person name="Beck B.J."/>
            <person name="De Vos P."/>
            <person name="Vandamme P."/>
            <person name="Eisen J.A."/>
            <person name="Garrity G."/>
            <person name="Hugenholtz P."/>
            <person name="Kyrpides N.C."/>
        </authorList>
    </citation>
    <scope>NUCLEOTIDE SEQUENCE [LARGE SCALE GENOMIC DNA]</scope>
    <source>
        <strain evidence="3 4">RF6</strain>
    </source>
</reference>
<feature type="transmembrane region" description="Helical" evidence="2">
    <location>
        <begin position="306"/>
        <end position="330"/>
    </location>
</feature>
<keyword evidence="4" id="KW-1185">Reference proteome</keyword>
<feature type="transmembrane region" description="Helical" evidence="2">
    <location>
        <begin position="183"/>
        <end position="208"/>
    </location>
</feature>
<keyword evidence="2" id="KW-0812">Transmembrane</keyword>
<proteinExistence type="predicted"/>
<sequence>MSEDRETPPSRAAETTEPGETPGAPVEETLASETEVLRAVKRSRDASDAADASAAAGAPSEAADATDGSATAGAAGATAGAAGADTSSAHDADAAAAERAHRQAVSELDTQLDMSPAPDARTGPDAAPAPAYDELPSAAPGVAPTATLPPVRDGEIRISTDHPMAALYTQTPMPPDIRGNRGAGVLISLLATVVFAALYLGAIALWIAPSFPPSQYVDAGIMPWLTSWLFIIPSVVFFVGLVLLVLVVGRAGWWAYVLGGFLVAVLVWFASMVTLSLAGTPYATPQEMLPGFSFGMESVPGMVNRFGLTVPAIAAAVVAREVTVWFGAWIGARGRRMKARNAEALAEYESALSEAQATQP</sequence>
<feature type="compositionally biased region" description="Low complexity" evidence="1">
    <location>
        <begin position="49"/>
        <end position="87"/>
    </location>
</feature>
<evidence type="ECO:0000256" key="2">
    <source>
        <dbReference type="SAM" id="Phobius"/>
    </source>
</evidence>
<keyword evidence="2" id="KW-0472">Membrane</keyword>
<dbReference type="RefSeq" id="WP_130453703.1">
    <property type="nucleotide sequence ID" value="NZ_QYAG01000001.1"/>
</dbReference>
<evidence type="ECO:0000313" key="4">
    <source>
        <dbReference type="Proteomes" id="UP000291832"/>
    </source>
</evidence>
<name>A0A4Q7U0N8_9MICO</name>
<accession>A0A4Q7U0N8</accession>
<evidence type="ECO:0000313" key="3">
    <source>
        <dbReference type="EMBL" id="RZT66078.1"/>
    </source>
</evidence>
<feature type="compositionally biased region" description="Basic and acidic residues" evidence="1">
    <location>
        <begin position="88"/>
        <end position="101"/>
    </location>
</feature>
<gene>
    <name evidence="3" type="ORF">EV139_1504</name>
</gene>
<dbReference type="AlphaFoldDB" id="A0A4Q7U0N8"/>
<evidence type="ECO:0000256" key="1">
    <source>
        <dbReference type="SAM" id="MobiDB-lite"/>
    </source>
</evidence>
<dbReference type="EMBL" id="SHKI01000004">
    <property type="protein sequence ID" value="RZT66078.1"/>
    <property type="molecule type" value="Genomic_DNA"/>
</dbReference>